<evidence type="ECO:0000256" key="3">
    <source>
        <dbReference type="ARBA" id="ARBA00022679"/>
    </source>
</evidence>
<evidence type="ECO:0000313" key="9">
    <source>
        <dbReference type="EMBL" id="CAH0992111.1"/>
    </source>
</evidence>
<evidence type="ECO:0000256" key="7">
    <source>
        <dbReference type="ARBA" id="ARBA00022909"/>
    </source>
</evidence>
<gene>
    <name evidence="9" type="primary">folK_1</name>
    <name evidence="9" type="ORF">SIN8267_02227</name>
</gene>
<reference evidence="9" key="1">
    <citation type="submission" date="2021-12" db="EMBL/GenBank/DDBJ databases">
        <authorList>
            <person name="Rodrigo-Torres L."/>
            <person name="Arahal R. D."/>
            <person name="Lucena T."/>
        </authorList>
    </citation>
    <scope>NUCLEOTIDE SEQUENCE</scope>
    <source>
        <strain evidence="9">CECT 8267</strain>
    </source>
</reference>
<proteinExistence type="predicted"/>
<dbReference type="NCBIfam" id="TIGR01498">
    <property type="entry name" value="folK"/>
    <property type="match status" value="1"/>
</dbReference>
<dbReference type="PANTHER" id="PTHR43071:SF2">
    <property type="entry name" value="2-AMINO-4-HYDROXY-6-HYDROXYMETHYLDIHYDROPTERIDINE PYROPHOSPHOKINASE"/>
    <property type="match status" value="1"/>
</dbReference>
<evidence type="ECO:0000256" key="5">
    <source>
        <dbReference type="ARBA" id="ARBA00022777"/>
    </source>
</evidence>
<keyword evidence="3 9" id="KW-0808">Transferase</keyword>
<dbReference type="RefSeq" id="WP_237444805.1">
    <property type="nucleotide sequence ID" value="NZ_CAKLPX010000002.1"/>
</dbReference>
<dbReference type="Proteomes" id="UP000838100">
    <property type="component" value="Unassembled WGS sequence"/>
</dbReference>
<organism evidence="9 10">
    <name type="scientific">Sinobacterium norvegicum</name>
    <dbReference type="NCBI Taxonomy" id="1641715"/>
    <lineage>
        <taxon>Bacteria</taxon>
        <taxon>Pseudomonadati</taxon>
        <taxon>Pseudomonadota</taxon>
        <taxon>Gammaproteobacteria</taxon>
        <taxon>Cellvibrionales</taxon>
        <taxon>Spongiibacteraceae</taxon>
        <taxon>Sinobacterium</taxon>
    </lineage>
</organism>
<evidence type="ECO:0000256" key="1">
    <source>
        <dbReference type="ARBA" id="ARBA00005051"/>
    </source>
</evidence>
<dbReference type="InterPro" id="IPR035907">
    <property type="entry name" value="Hppk_sf"/>
</dbReference>
<keyword evidence="4" id="KW-0547">Nucleotide-binding</keyword>
<dbReference type="CDD" id="cd00483">
    <property type="entry name" value="HPPK"/>
    <property type="match status" value="1"/>
</dbReference>
<dbReference type="SUPFAM" id="SSF55083">
    <property type="entry name" value="6-hydroxymethyl-7,8-dihydropterin pyrophosphokinase, HPPK"/>
    <property type="match status" value="1"/>
</dbReference>
<dbReference type="InterPro" id="IPR000550">
    <property type="entry name" value="Hppk"/>
</dbReference>
<evidence type="ECO:0000256" key="6">
    <source>
        <dbReference type="ARBA" id="ARBA00022840"/>
    </source>
</evidence>
<dbReference type="EMBL" id="CAKLPX010000002">
    <property type="protein sequence ID" value="CAH0992111.1"/>
    <property type="molecule type" value="Genomic_DNA"/>
</dbReference>
<evidence type="ECO:0000256" key="4">
    <source>
        <dbReference type="ARBA" id="ARBA00022741"/>
    </source>
</evidence>
<evidence type="ECO:0000313" key="10">
    <source>
        <dbReference type="Proteomes" id="UP000838100"/>
    </source>
</evidence>
<keyword evidence="7" id="KW-0289">Folate biosynthesis</keyword>
<dbReference type="GO" id="GO:0003848">
    <property type="term" value="F:2-amino-4-hydroxy-6-hydroxymethyldihydropteridine diphosphokinase activity"/>
    <property type="evidence" value="ECO:0007669"/>
    <property type="project" value="UniProtKB-EC"/>
</dbReference>
<dbReference type="Pfam" id="PF01288">
    <property type="entry name" value="HPPK"/>
    <property type="match status" value="1"/>
</dbReference>
<comment type="caution">
    <text evidence="9">The sequence shown here is derived from an EMBL/GenBank/DDBJ whole genome shotgun (WGS) entry which is preliminary data.</text>
</comment>
<sequence length="169" mass="18730">MAKVYVSIGSNIERQKYITNSLDALADRFGALVISPVYESESVGFDGDNFFNLVVGLETSLSIAELSSCFRAIEDVNQRDRSGPKFGGRTLDLDILTYDDVIGVIDGVTVPRGEILTNAFVLLPLADIAADAQHPEKKMTYRQLWQQYSTGQKLWTVDFEWRGQSISAA</sequence>
<dbReference type="Gene3D" id="3.30.70.560">
    <property type="entry name" value="7,8-Dihydro-6-hydroxymethylpterin-pyrophosphokinase HPPK"/>
    <property type="match status" value="1"/>
</dbReference>
<keyword evidence="10" id="KW-1185">Reference proteome</keyword>
<comment type="pathway">
    <text evidence="1">Cofactor biosynthesis; tetrahydrofolate biosynthesis; 2-amino-4-hydroxy-6-hydroxymethyl-7,8-dihydropteridine diphosphate from 7,8-dihydroneopterin triphosphate: step 4/4.</text>
</comment>
<dbReference type="EC" id="2.7.6.3" evidence="2"/>
<evidence type="ECO:0000259" key="8">
    <source>
        <dbReference type="Pfam" id="PF01288"/>
    </source>
</evidence>
<keyword evidence="6" id="KW-0067">ATP-binding</keyword>
<accession>A0ABM9AGF3</accession>
<keyword evidence="5" id="KW-0418">Kinase</keyword>
<protein>
    <recommendedName>
        <fullName evidence="2">2-amino-4-hydroxy-6-hydroxymethyldihydropteridine diphosphokinase</fullName>
        <ecNumber evidence="2">2.7.6.3</ecNumber>
    </recommendedName>
</protein>
<evidence type="ECO:0000256" key="2">
    <source>
        <dbReference type="ARBA" id="ARBA00013253"/>
    </source>
</evidence>
<name>A0ABM9AGF3_9GAMM</name>
<dbReference type="PANTHER" id="PTHR43071">
    <property type="entry name" value="2-AMINO-4-HYDROXY-6-HYDROXYMETHYLDIHYDROPTERIDINE PYROPHOSPHOKINASE"/>
    <property type="match status" value="1"/>
</dbReference>
<feature type="domain" description="7,8-dihydro-6-hydroxymethylpterin-pyrophosphokinase" evidence="8">
    <location>
        <begin position="5"/>
        <end position="129"/>
    </location>
</feature>